<dbReference type="SUPFAM" id="SSF54060">
    <property type="entry name" value="His-Me finger endonucleases"/>
    <property type="match status" value="1"/>
</dbReference>
<dbReference type="InterPro" id="IPR003615">
    <property type="entry name" value="HNH_nuc"/>
</dbReference>
<protein>
    <submittedName>
        <fullName evidence="3">NUMOD4 motif HNH endonuclease</fullName>
    </submittedName>
</protein>
<dbReference type="InterPro" id="IPR003647">
    <property type="entry name" value="Intron_nuc_1_rpt"/>
</dbReference>
<evidence type="ECO:0000313" key="4">
    <source>
        <dbReference type="Proteomes" id="UP000262320"/>
    </source>
</evidence>
<dbReference type="SMART" id="SM00497">
    <property type="entry name" value="IENR1"/>
    <property type="match status" value="1"/>
</dbReference>
<dbReference type="SUPFAM" id="SSF64496">
    <property type="entry name" value="DNA-binding domain of intron-encoded endonucleases"/>
    <property type="match status" value="1"/>
</dbReference>
<feature type="domain" description="NUMOD4" evidence="1">
    <location>
        <begin position="5"/>
        <end position="40"/>
    </location>
</feature>
<evidence type="ECO:0000313" key="3">
    <source>
        <dbReference type="EMBL" id="AXQ62710.1"/>
    </source>
</evidence>
<name>A0A385DTB2_BPCA1</name>
<keyword evidence="3" id="KW-0540">Nuclease</keyword>
<dbReference type="InterPro" id="IPR036388">
    <property type="entry name" value="WH-like_DNA-bd_sf"/>
</dbReference>
<sequence>MYKRLDSNYEVSSEGEVRNIKTGNILKGKYKNGYKYVNLSYGKIKKTCQVHRLVASLFIPNPNNYPVINHKDENPSNNRAENLEWCTQSYNLSYGNKSRKELLTKRVLGSINAPKPVIQMTKDRKIIAVFESAQAASRSTGIASTHISDCCNKKICKDSKGYMFTTKSAGGYVWEFQESNH</sequence>
<accession>A0A385DTB2</accession>
<reference evidence="3 4" key="1">
    <citation type="submission" date="2018-07" db="EMBL/GenBank/DDBJ databases">
        <title>PhiCrAss001, a member of the most abundant bacteriophage family in the human gut, infects Bacteroides.</title>
        <authorList>
            <person name="Shkoporov A.N."/>
            <person name="Khokhlova E.V."/>
            <person name="Fitzgerald C.B."/>
            <person name="Stockdale S.R."/>
            <person name="Draper L.A."/>
            <person name="Ross R.P."/>
            <person name="Hill C."/>
        </authorList>
    </citation>
    <scope>NUCLEOTIDE SEQUENCE [LARGE SCALE GENOMIC DNA]</scope>
    <source>
        <strain evidence="4">crAss001</strain>
    </source>
</reference>
<gene>
    <name evidence="3" type="ORF">crAss001_67</name>
</gene>
<organism evidence="3 4">
    <name type="scientific">Bacteroides phage crAss001</name>
    <name type="common">Bacteroides phage PhiCrAss001</name>
    <dbReference type="NCBI Taxonomy" id="2301731"/>
    <lineage>
        <taxon>Viruses</taxon>
        <taxon>Duplodnaviria</taxon>
        <taxon>Heunggongvirae</taxon>
        <taxon>Uroviricota</taxon>
        <taxon>Caudoviricetes</taxon>
        <taxon>Crassvirales</taxon>
        <taxon>Steigviridae</taxon>
        <taxon>Asinivirinae</taxon>
        <taxon>Kehishuvirus</taxon>
        <taxon>Kehishuvirus primarius</taxon>
    </lineage>
</organism>
<dbReference type="Proteomes" id="UP000262320">
    <property type="component" value="Segment"/>
</dbReference>
<dbReference type="GO" id="GO:0016788">
    <property type="term" value="F:hydrolase activity, acting on ester bonds"/>
    <property type="evidence" value="ECO:0007669"/>
    <property type="project" value="InterPro"/>
</dbReference>
<dbReference type="Pfam" id="PF07463">
    <property type="entry name" value="NUMOD4"/>
    <property type="match status" value="1"/>
</dbReference>
<evidence type="ECO:0000259" key="2">
    <source>
        <dbReference type="Pfam" id="PF13392"/>
    </source>
</evidence>
<keyword evidence="3" id="KW-0255">Endonuclease</keyword>
<keyword evidence="4" id="KW-1185">Reference proteome</keyword>
<organismHost>
    <name type="scientific">Bacteroides intestinalis</name>
    <dbReference type="NCBI Taxonomy" id="329854"/>
</organismHost>
<proteinExistence type="predicted"/>
<evidence type="ECO:0000259" key="1">
    <source>
        <dbReference type="Pfam" id="PF07463"/>
    </source>
</evidence>
<dbReference type="InterPro" id="IPR010902">
    <property type="entry name" value="NUMOD4"/>
</dbReference>
<dbReference type="InterPro" id="IPR044925">
    <property type="entry name" value="His-Me_finger_sf"/>
</dbReference>
<dbReference type="Pfam" id="PF13392">
    <property type="entry name" value="HNH_3"/>
    <property type="match status" value="1"/>
</dbReference>
<dbReference type="Gene3D" id="1.10.10.10">
    <property type="entry name" value="Winged helix-like DNA-binding domain superfamily/Winged helix DNA-binding domain"/>
    <property type="match status" value="1"/>
</dbReference>
<feature type="domain" description="HNH nuclease" evidence="2">
    <location>
        <begin position="49"/>
        <end position="91"/>
    </location>
</feature>
<dbReference type="EMBL" id="MH675552">
    <property type="protein sequence ID" value="AXQ62710.1"/>
    <property type="molecule type" value="Genomic_DNA"/>
</dbReference>
<dbReference type="Gene3D" id="3.90.75.20">
    <property type="match status" value="1"/>
</dbReference>
<keyword evidence="3" id="KW-0378">Hydrolase</keyword>
<dbReference type="GO" id="GO:0004519">
    <property type="term" value="F:endonuclease activity"/>
    <property type="evidence" value="ECO:0007669"/>
    <property type="project" value="UniProtKB-KW"/>
</dbReference>